<dbReference type="Proteomes" id="UP000821866">
    <property type="component" value="Chromosome 3"/>
</dbReference>
<reference evidence="2" key="2">
    <citation type="submission" date="2021-09" db="EMBL/GenBank/DDBJ databases">
        <authorList>
            <person name="Jia N."/>
            <person name="Wang J."/>
            <person name="Shi W."/>
            <person name="Du L."/>
            <person name="Sun Y."/>
            <person name="Zhan W."/>
            <person name="Jiang J."/>
            <person name="Wang Q."/>
            <person name="Zhang B."/>
            <person name="Ji P."/>
            <person name="Sakyi L.B."/>
            <person name="Cui X."/>
            <person name="Yuan T."/>
            <person name="Jiang B."/>
            <person name="Yang W."/>
            <person name="Lam T.T.-Y."/>
            <person name="Chang Q."/>
            <person name="Ding S."/>
            <person name="Wang X."/>
            <person name="Zhu J."/>
            <person name="Ruan X."/>
            <person name="Zhao L."/>
            <person name="Wei J."/>
            <person name="Que T."/>
            <person name="Du C."/>
            <person name="Cheng J."/>
            <person name="Dai P."/>
            <person name="Han X."/>
            <person name="Huang E."/>
            <person name="Gao Y."/>
            <person name="Liu J."/>
            <person name="Shao H."/>
            <person name="Ye R."/>
            <person name="Li L."/>
            <person name="Wei W."/>
            <person name="Wang X."/>
            <person name="Wang C."/>
            <person name="Huo Q."/>
            <person name="Li W."/>
            <person name="Guo W."/>
            <person name="Chen H."/>
            <person name="Chen S."/>
            <person name="Zhou L."/>
            <person name="Zhou L."/>
            <person name="Ni X."/>
            <person name="Tian J."/>
            <person name="Zhou Y."/>
            <person name="Sheng Y."/>
            <person name="Liu T."/>
            <person name="Pan Y."/>
            <person name="Xia L."/>
            <person name="Li J."/>
            <person name="Zhao F."/>
            <person name="Cao W."/>
        </authorList>
    </citation>
    <scope>NUCLEOTIDE SEQUENCE</scope>
    <source>
        <strain evidence="2">Rmic-2018</strain>
        <tissue evidence="2">Larvae</tissue>
    </source>
</reference>
<dbReference type="EMBL" id="JABSTU010000005">
    <property type="protein sequence ID" value="KAH8030905.1"/>
    <property type="molecule type" value="Genomic_DNA"/>
</dbReference>
<dbReference type="AlphaFoldDB" id="A0A9J6E9J5"/>
<accession>A0A9J6E9J5</accession>
<proteinExistence type="predicted"/>
<keyword evidence="3" id="KW-1185">Reference proteome</keyword>
<evidence type="ECO:0000313" key="3">
    <source>
        <dbReference type="Proteomes" id="UP000821866"/>
    </source>
</evidence>
<comment type="caution">
    <text evidence="2">The sequence shown here is derived from an EMBL/GenBank/DDBJ whole genome shotgun (WGS) entry which is preliminary data.</text>
</comment>
<evidence type="ECO:0000256" key="1">
    <source>
        <dbReference type="SAM" id="MobiDB-lite"/>
    </source>
</evidence>
<organism evidence="2 3">
    <name type="scientific">Rhipicephalus microplus</name>
    <name type="common">Cattle tick</name>
    <name type="synonym">Boophilus microplus</name>
    <dbReference type="NCBI Taxonomy" id="6941"/>
    <lineage>
        <taxon>Eukaryota</taxon>
        <taxon>Metazoa</taxon>
        <taxon>Ecdysozoa</taxon>
        <taxon>Arthropoda</taxon>
        <taxon>Chelicerata</taxon>
        <taxon>Arachnida</taxon>
        <taxon>Acari</taxon>
        <taxon>Parasitiformes</taxon>
        <taxon>Ixodida</taxon>
        <taxon>Ixodoidea</taxon>
        <taxon>Ixodidae</taxon>
        <taxon>Rhipicephalinae</taxon>
        <taxon>Rhipicephalus</taxon>
        <taxon>Boophilus</taxon>
    </lineage>
</organism>
<feature type="region of interest" description="Disordered" evidence="1">
    <location>
        <begin position="1"/>
        <end position="22"/>
    </location>
</feature>
<protein>
    <submittedName>
        <fullName evidence="2">Uncharacterized protein</fullName>
    </submittedName>
</protein>
<reference evidence="2" key="1">
    <citation type="journal article" date="2020" name="Cell">
        <title>Large-Scale Comparative Analyses of Tick Genomes Elucidate Their Genetic Diversity and Vector Capacities.</title>
        <authorList>
            <consortium name="Tick Genome and Microbiome Consortium (TIGMIC)"/>
            <person name="Jia N."/>
            <person name="Wang J."/>
            <person name="Shi W."/>
            <person name="Du L."/>
            <person name="Sun Y."/>
            <person name="Zhan W."/>
            <person name="Jiang J.F."/>
            <person name="Wang Q."/>
            <person name="Zhang B."/>
            <person name="Ji P."/>
            <person name="Bell-Sakyi L."/>
            <person name="Cui X.M."/>
            <person name="Yuan T.T."/>
            <person name="Jiang B.G."/>
            <person name="Yang W.F."/>
            <person name="Lam T.T."/>
            <person name="Chang Q.C."/>
            <person name="Ding S.J."/>
            <person name="Wang X.J."/>
            <person name="Zhu J.G."/>
            <person name="Ruan X.D."/>
            <person name="Zhao L."/>
            <person name="Wei J.T."/>
            <person name="Ye R.Z."/>
            <person name="Que T.C."/>
            <person name="Du C.H."/>
            <person name="Zhou Y.H."/>
            <person name="Cheng J.X."/>
            <person name="Dai P.F."/>
            <person name="Guo W.B."/>
            <person name="Han X.H."/>
            <person name="Huang E.J."/>
            <person name="Li L.F."/>
            <person name="Wei W."/>
            <person name="Gao Y.C."/>
            <person name="Liu J.Z."/>
            <person name="Shao H.Z."/>
            <person name="Wang X."/>
            <person name="Wang C.C."/>
            <person name="Yang T.C."/>
            <person name="Huo Q.B."/>
            <person name="Li W."/>
            <person name="Chen H.Y."/>
            <person name="Chen S.E."/>
            <person name="Zhou L.G."/>
            <person name="Ni X.B."/>
            <person name="Tian J.H."/>
            <person name="Sheng Y."/>
            <person name="Liu T."/>
            <person name="Pan Y.S."/>
            <person name="Xia L.Y."/>
            <person name="Li J."/>
            <person name="Zhao F."/>
            <person name="Cao W.C."/>
        </authorList>
    </citation>
    <scope>NUCLEOTIDE SEQUENCE</scope>
    <source>
        <strain evidence="2">Rmic-2018</strain>
    </source>
</reference>
<name>A0A9J6E9J5_RHIMP</name>
<gene>
    <name evidence="2" type="ORF">HPB51_012294</name>
</gene>
<evidence type="ECO:0000313" key="2">
    <source>
        <dbReference type="EMBL" id="KAH8030905.1"/>
    </source>
</evidence>
<sequence>MNRRRRPSHRPPALNTRETTPSERRLLFLVRPERPRAHGGPQIASKRQAKEGGDVVFQAPLCHERSEPAKDRTILTPDMFISKGHIYDGDSDYLDCKILPPNLLKQPPHVKNNNVYFYNLFSALKHTSDLDKLRNDGIKMAALSVSVGLYGRWYLVDTDLDGNVQNYTPGDTCF</sequence>